<reference evidence="2" key="1">
    <citation type="submission" date="2013-09" db="EMBL/GenBank/DDBJ databases">
        <title>Corchorus olitorius genome sequencing.</title>
        <authorList>
            <person name="Alam M."/>
            <person name="Haque M.S."/>
            <person name="Islam M.S."/>
            <person name="Emdad E.M."/>
            <person name="Islam M.M."/>
            <person name="Ahmed B."/>
            <person name="Halim A."/>
            <person name="Hossen Q.M.M."/>
            <person name="Hossain M.Z."/>
            <person name="Ahmed R."/>
            <person name="Khan M.M."/>
            <person name="Islam R."/>
            <person name="Rashid M.M."/>
            <person name="Khan S.A."/>
            <person name="Rahman M.S."/>
            <person name="Alam M."/>
            <person name="Yahiya A.S."/>
            <person name="Khan M.S."/>
            <person name="Azam M.S."/>
            <person name="Haque T."/>
            <person name="Lashkar M.Z.H."/>
            <person name="Akhand A.I."/>
            <person name="Morshed G."/>
            <person name="Roy S."/>
            <person name="Uddin K.S."/>
            <person name="Rabeya T."/>
            <person name="Hossain A.S."/>
            <person name="Chowdhury A."/>
            <person name="Snigdha A.R."/>
            <person name="Mortoza M.S."/>
            <person name="Matin S.A."/>
            <person name="Hoque S.M.E."/>
            <person name="Islam M.K."/>
            <person name="Roy D.K."/>
            <person name="Haider R."/>
            <person name="Moosa M.M."/>
            <person name="Elias S.M."/>
            <person name="Hasan A.M."/>
            <person name="Jahan S."/>
            <person name="Shafiuddin M."/>
            <person name="Mahmood N."/>
            <person name="Shommy N.S."/>
        </authorList>
    </citation>
    <scope>NUCLEOTIDE SEQUENCE [LARGE SCALE GENOMIC DNA]</scope>
    <source>
        <strain evidence="2">cv. O-4</strain>
    </source>
</reference>
<dbReference type="AlphaFoldDB" id="A0A1R3JH29"/>
<gene>
    <name evidence="1" type="ORF">COLO4_16501</name>
</gene>
<organism evidence="1 2">
    <name type="scientific">Corchorus olitorius</name>
    <dbReference type="NCBI Taxonomy" id="93759"/>
    <lineage>
        <taxon>Eukaryota</taxon>
        <taxon>Viridiplantae</taxon>
        <taxon>Streptophyta</taxon>
        <taxon>Embryophyta</taxon>
        <taxon>Tracheophyta</taxon>
        <taxon>Spermatophyta</taxon>
        <taxon>Magnoliopsida</taxon>
        <taxon>eudicotyledons</taxon>
        <taxon>Gunneridae</taxon>
        <taxon>Pentapetalae</taxon>
        <taxon>rosids</taxon>
        <taxon>malvids</taxon>
        <taxon>Malvales</taxon>
        <taxon>Malvaceae</taxon>
        <taxon>Grewioideae</taxon>
        <taxon>Apeibeae</taxon>
        <taxon>Corchorus</taxon>
    </lineage>
</organism>
<accession>A0A1R3JH29</accession>
<name>A0A1R3JH29_9ROSI</name>
<dbReference type="Proteomes" id="UP000187203">
    <property type="component" value="Unassembled WGS sequence"/>
</dbReference>
<comment type="caution">
    <text evidence="1">The sequence shown here is derived from an EMBL/GenBank/DDBJ whole genome shotgun (WGS) entry which is preliminary data.</text>
</comment>
<evidence type="ECO:0000313" key="1">
    <source>
        <dbReference type="EMBL" id="OMO94148.1"/>
    </source>
</evidence>
<sequence length="36" mass="3913">MAFMHLVVEGDALTIINRVNVAKHDICPIGAYTADL</sequence>
<dbReference type="EMBL" id="AWUE01016117">
    <property type="protein sequence ID" value="OMO94148.1"/>
    <property type="molecule type" value="Genomic_DNA"/>
</dbReference>
<evidence type="ECO:0000313" key="2">
    <source>
        <dbReference type="Proteomes" id="UP000187203"/>
    </source>
</evidence>
<proteinExistence type="predicted"/>
<keyword evidence="2" id="KW-1185">Reference proteome</keyword>
<protein>
    <submittedName>
        <fullName evidence="1">Uncharacterized protein</fullName>
    </submittedName>
</protein>